<protein>
    <recommendedName>
        <fullName evidence="10">C2H2-type domain-containing protein</fullName>
    </recommendedName>
</protein>
<dbReference type="InterPro" id="IPR041661">
    <property type="entry name" value="ZN622/Rei1/Reh1_Znf-C2H2"/>
</dbReference>
<evidence type="ECO:0000313" key="11">
    <source>
        <dbReference type="EnsemblProtists" id="PYU1_T004739"/>
    </source>
</evidence>
<dbReference type="eggNOG" id="KOG2785">
    <property type="taxonomic scope" value="Eukaryota"/>
</dbReference>
<dbReference type="GO" id="GO:0030687">
    <property type="term" value="C:preribosome, large subunit precursor"/>
    <property type="evidence" value="ECO:0007669"/>
    <property type="project" value="TreeGrafter"/>
</dbReference>
<dbReference type="SMART" id="SM00451">
    <property type="entry name" value="ZnF_U1"/>
    <property type="match status" value="2"/>
</dbReference>
<keyword evidence="12" id="KW-1185">Reference proteome</keyword>
<dbReference type="Pfam" id="PF12756">
    <property type="entry name" value="zf-C2H2_2"/>
    <property type="match status" value="1"/>
</dbReference>
<dbReference type="GO" id="GO:0003676">
    <property type="term" value="F:nucleic acid binding"/>
    <property type="evidence" value="ECO:0007669"/>
    <property type="project" value="InterPro"/>
</dbReference>
<dbReference type="VEuPathDB" id="FungiDB:PYU1_G004728"/>
<dbReference type="Gene3D" id="3.30.160.60">
    <property type="entry name" value="Classic Zinc Finger"/>
    <property type="match status" value="1"/>
</dbReference>
<dbReference type="PANTHER" id="PTHR13182">
    <property type="entry name" value="ZINC FINGER PROTEIN 622"/>
    <property type="match status" value="1"/>
</dbReference>
<dbReference type="InterPro" id="IPR040025">
    <property type="entry name" value="Znf622/Rei1/Reh1"/>
</dbReference>
<dbReference type="Pfam" id="PF12171">
    <property type="entry name" value="zf-C2H2_jaz"/>
    <property type="match status" value="1"/>
</dbReference>
<proteinExistence type="inferred from homology"/>
<dbReference type="EMBL" id="GL376631">
    <property type="status" value="NOT_ANNOTATED_CDS"/>
    <property type="molecule type" value="Genomic_DNA"/>
</dbReference>
<dbReference type="PROSITE" id="PS00028">
    <property type="entry name" value="ZINC_FINGER_C2H2_1"/>
    <property type="match status" value="2"/>
</dbReference>
<dbReference type="GO" id="GO:0005737">
    <property type="term" value="C:cytoplasm"/>
    <property type="evidence" value="ECO:0007669"/>
    <property type="project" value="UniProtKB-SubCell"/>
</dbReference>
<keyword evidence="2" id="KW-0963">Cytoplasm</keyword>
<evidence type="ECO:0000256" key="4">
    <source>
        <dbReference type="ARBA" id="ARBA00022723"/>
    </source>
</evidence>
<feature type="compositionally biased region" description="Acidic residues" evidence="9">
    <location>
        <begin position="288"/>
        <end position="331"/>
    </location>
</feature>
<dbReference type="GO" id="GO:0042273">
    <property type="term" value="P:ribosomal large subunit biogenesis"/>
    <property type="evidence" value="ECO:0007669"/>
    <property type="project" value="TreeGrafter"/>
</dbReference>
<dbReference type="InterPro" id="IPR036236">
    <property type="entry name" value="Znf_C2H2_sf"/>
</dbReference>
<dbReference type="OMA" id="WTQTQQQ"/>
<dbReference type="GO" id="GO:0008270">
    <property type="term" value="F:zinc ion binding"/>
    <property type="evidence" value="ECO:0007669"/>
    <property type="project" value="UniProtKB-KW"/>
</dbReference>
<dbReference type="InParanoid" id="K3WIE7"/>
<dbReference type="STRING" id="431595.K3WIE7"/>
<reference evidence="12" key="1">
    <citation type="journal article" date="2010" name="Genome Biol.">
        <title>Genome sequence of the necrotrophic plant pathogen Pythium ultimum reveals original pathogenicity mechanisms and effector repertoire.</title>
        <authorList>
            <person name="Levesque C.A."/>
            <person name="Brouwer H."/>
            <person name="Cano L."/>
            <person name="Hamilton J.P."/>
            <person name="Holt C."/>
            <person name="Huitema E."/>
            <person name="Raffaele S."/>
            <person name="Robideau G.P."/>
            <person name="Thines M."/>
            <person name="Win J."/>
            <person name="Zerillo M.M."/>
            <person name="Beakes G.W."/>
            <person name="Boore J.L."/>
            <person name="Busam D."/>
            <person name="Dumas B."/>
            <person name="Ferriera S."/>
            <person name="Fuerstenberg S.I."/>
            <person name="Gachon C.M."/>
            <person name="Gaulin E."/>
            <person name="Govers F."/>
            <person name="Grenville-Briggs L."/>
            <person name="Horner N."/>
            <person name="Hostetler J."/>
            <person name="Jiang R.H."/>
            <person name="Johnson J."/>
            <person name="Krajaejun T."/>
            <person name="Lin H."/>
            <person name="Meijer H.J."/>
            <person name="Moore B."/>
            <person name="Morris P."/>
            <person name="Phuntmart V."/>
            <person name="Puiu D."/>
            <person name="Shetty J."/>
            <person name="Stajich J.E."/>
            <person name="Tripathy S."/>
            <person name="Wawra S."/>
            <person name="van West P."/>
            <person name="Whitty B.R."/>
            <person name="Coutinho P.M."/>
            <person name="Henrissat B."/>
            <person name="Martin F."/>
            <person name="Thomas P.D."/>
            <person name="Tyler B.M."/>
            <person name="De Vries R.P."/>
            <person name="Kamoun S."/>
            <person name="Yandell M."/>
            <person name="Tisserat N."/>
            <person name="Buell C.R."/>
        </authorList>
    </citation>
    <scope>NUCLEOTIDE SEQUENCE</scope>
    <source>
        <strain evidence="12">DAOM:BR144</strain>
    </source>
</reference>
<feature type="region of interest" description="Disordered" evidence="9">
    <location>
        <begin position="281"/>
        <end position="332"/>
    </location>
</feature>
<feature type="domain" description="C2H2-type" evidence="10">
    <location>
        <begin position="86"/>
        <end position="108"/>
    </location>
</feature>
<dbReference type="SMART" id="SM00355">
    <property type="entry name" value="ZnF_C2H2"/>
    <property type="match status" value="4"/>
</dbReference>
<evidence type="ECO:0000256" key="6">
    <source>
        <dbReference type="ARBA" id="ARBA00022771"/>
    </source>
</evidence>
<reference evidence="12" key="2">
    <citation type="submission" date="2010-04" db="EMBL/GenBank/DDBJ databases">
        <authorList>
            <person name="Buell R."/>
            <person name="Hamilton J."/>
            <person name="Hostetler J."/>
        </authorList>
    </citation>
    <scope>NUCLEOTIDE SEQUENCE [LARGE SCALE GENOMIC DNA]</scope>
    <source>
        <strain evidence="12">DAOM:BR144</strain>
    </source>
</reference>
<evidence type="ECO:0000256" key="5">
    <source>
        <dbReference type="ARBA" id="ARBA00022737"/>
    </source>
</evidence>
<comment type="similarity">
    <text evidence="8">Belongs to the REI1 family.</text>
</comment>
<comment type="subcellular location">
    <subcellularLocation>
        <location evidence="1">Cytoplasm</location>
    </subcellularLocation>
</comment>
<feature type="domain" description="C2H2-type" evidence="10">
    <location>
        <begin position="4"/>
        <end position="26"/>
    </location>
</feature>
<sequence>MWTCTACRLEFASFDEQKEHFRSDWHRYNLKRKVVELPPVSEEQFDFRMQKVLQDKQKALENDPKHKQMQKREEMKKSGVKTMTKCVACNKTFTTSNAYDNHLTSKKHLANIKKNPTVADVTETIQKKLDIVSLDGSTEDEDSSDSNNPATTMTDEEVAVSLEEYKKQIPLTKEDCIFCAHKAADFDANLSHMLKEHGFFIPDVEFLVDAEGLVDYLAEKVKLGNFCLYCNGKGKTFRNYQDVQKHMTALSHCKLPYNDDDDLEELLDFYDFSSQYKSKKKALTAPKEDDEAEGENVEWETDSEASVDDDEEVVEETEDAEESDDESDDDEALHTINVSETGELVLASGKRLGRREFRRYYRQRFRAEEARESVLAVTKERLLLAYQTAGVDPAAGSTALSTAFVANLLAKRNNISSGMSIAESRRKNFLFAKHRERLDTRSHKFQKNPNRRKLVCV</sequence>
<evidence type="ECO:0000256" key="2">
    <source>
        <dbReference type="ARBA" id="ARBA00022490"/>
    </source>
</evidence>
<dbReference type="EnsemblProtists" id="PYU1_T004739">
    <property type="protein sequence ID" value="PYU1_T004739"/>
    <property type="gene ID" value="PYU1_G004728"/>
</dbReference>
<evidence type="ECO:0000313" key="12">
    <source>
        <dbReference type="Proteomes" id="UP000019132"/>
    </source>
</evidence>
<dbReference type="HOGENOM" id="CLU_018787_0_1_1"/>
<dbReference type="SUPFAM" id="SSF57667">
    <property type="entry name" value="beta-beta-alpha zinc fingers"/>
    <property type="match status" value="2"/>
</dbReference>
<dbReference type="InterPro" id="IPR003604">
    <property type="entry name" value="Matrin/U1-like-C_Znf_C2H2"/>
</dbReference>
<dbReference type="Proteomes" id="UP000019132">
    <property type="component" value="Unassembled WGS sequence"/>
</dbReference>
<dbReference type="AlphaFoldDB" id="K3WIE7"/>
<dbReference type="InterPro" id="IPR022755">
    <property type="entry name" value="Znf_C2H2_jaz"/>
</dbReference>
<keyword evidence="5" id="KW-0677">Repeat</keyword>
<evidence type="ECO:0000256" key="7">
    <source>
        <dbReference type="ARBA" id="ARBA00022833"/>
    </source>
</evidence>
<evidence type="ECO:0000256" key="1">
    <source>
        <dbReference type="ARBA" id="ARBA00004496"/>
    </source>
</evidence>
<keyword evidence="3" id="KW-0690">Ribosome biogenesis</keyword>
<evidence type="ECO:0000256" key="9">
    <source>
        <dbReference type="SAM" id="MobiDB-lite"/>
    </source>
</evidence>
<evidence type="ECO:0000256" key="3">
    <source>
        <dbReference type="ARBA" id="ARBA00022517"/>
    </source>
</evidence>
<accession>K3WIE7</accession>
<organism evidence="11 12">
    <name type="scientific">Globisporangium ultimum (strain ATCC 200006 / CBS 805.95 / DAOM BR144)</name>
    <name type="common">Pythium ultimum</name>
    <dbReference type="NCBI Taxonomy" id="431595"/>
    <lineage>
        <taxon>Eukaryota</taxon>
        <taxon>Sar</taxon>
        <taxon>Stramenopiles</taxon>
        <taxon>Oomycota</taxon>
        <taxon>Peronosporomycetes</taxon>
        <taxon>Pythiales</taxon>
        <taxon>Pythiaceae</taxon>
        <taxon>Globisporangium</taxon>
    </lineage>
</organism>
<keyword evidence="7" id="KW-0862">Zinc</keyword>
<keyword evidence="4" id="KW-0479">Metal-binding</keyword>
<name>K3WIE7_GLOUD</name>
<evidence type="ECO:0000256" key="8">
    <source>
        <dbReference type="ARBA" id="ARBA00034126"/>
    </source>
</evidence>
<feature type="region of interest" description="Disordered" evidence="9">
    <location>
        <begin position="135"/>
        <end position="154"/>
    </location>
</feature>
<reference evidence="11" key="3">
    <citation type="submission" date="2015-02" db="UniProtKB">
        <authorList>
            <consortium name="EnsemblProtists"/>
        </authorList>
    </citation>
    <scope>IDENTIFICATION</scope>
    <source>
        <strain evidence="11">DAOM BR144</strain>
    </source>
</reference>
<dbReference type="InterPro" id="IPR013087">
    <property type="entry name" value="Znf_C2H2_type"/>
</dbReference>
<evidence type="ECO:0000259" key="10">
    <source>
        <dbReference type="PROSITE" id="PS00028"/>
    </source>
</evidence>
<keyword evidence="6" id="KW-0863">Zinc-finger</keyword>
<dbReference type="PANTHER" id="PTHR13182:SF8">
    <property type="entry name" value="CYTOPLASMIC 60S SUBUNIT BIOGENESIS FACTOR ZNF622"/>
    <property type="match status" value="1"/>
</dbReference>